<accession>A0A915DBW7</accession>
<protein>
    <submittedName>
        <fullName evidence="7">LisH domain-containing protein</fullName>
    </submittedName>
</protein>
<feature type="compositionally biased region" description="Low complexity" evidence="4">
    <location>
        <begin position="241"/>
        <end position="255"/>
    </location>
</feature>
<feature type="repeat" description="WD" evidence="3">
    <location>
        <begin position="727"/>
        <end position="769"/>
    </location>
</feature>
<dbReference type="PROSITE" id="PS00678">
    <property type="entry name" value="WD_REPEATS_1"/>
    <property type="match status" value="1"/>
</dbReference>
<organism evidence="6 7">
    <name type="scientific">Ditylenchus dipsaci</name>
    <dbReference type="NCBI Taxonomy" id="166011"/>
    <lineage>
        <taxon>Eukaryota</taxon>
        <taxon>Metazoa</taxon>
        <taxon>Ecdysozoa</taxon>
        <taxon>Nematoda</taxon>
        <taxon>Chromadorea</taxon>
        <taxon>Rhabditida</taxon>
        <taxon>Tylenchina</taxon>
        <taxon>Tylenchomorpha</taxon>
        <taxon>Sphaerularioidea</taxon>
        <taxon>Anguinidae</taxon>
        <taxon>Anguininae</taxon>
        <taxon>Ditylenchus</taxon>
    </lineage>
</organism>
<dbReference type="AlphaFoldDB" id="A0A915DBW7"/>
<evidence type="ECO:0000256" key="4">
    <source>
        <dbReference type="SAM" id="MobiDB-lite"/>
    </source>
</evidence>
<evidence type="ECO:0000313" key="6">
    <source>
        <dbReference type="Proteomes" id="UP000887574"/>
    </source>
</evidence>
<dbReference type="PROSITE" id="PS50294">
    <property type="entry name" value="WD_REPEATS_REGION"/>
    <property type="match status" value="2"/>
</dbReference>
<dbReference type="PANTHER" id="PTHR22838">
    <property type="entry name" value="WD REPEAT PROTEIN 26-RELATED"/>
    <property type="match status" value="1"/>
</dbReference>
<dbReference type="Gene3D" id="2.130.10.10">
    <property type="entry name" value="YVTN repeat-like/Quinoprotein amine dehydrogenase"/>
    <property type="match status" value="3"/>
</dbReference>
<evidence type="ECO:0000256" key="1">
    <source>
        <dbReference type="ARBA" id="ARBA00022574"/>
    </source>
</evidence>
<dbReference type="InterPro" id="IPR001680">
    <property type="entry name" value="WD40_rpt"/>
</dbReference>
<feature type="domain" description="PiggyBac transposable element-derived protein" evidence="5">
    <location>
        <begin position="68"/>
        <end position="170"/>
    </location>
</feature>
<dbReference type="PANTHER" id="PTHR22838:SF0">
    <property type="entry name" value="WD REPEAT-CONTAINING PROTEIN 26"/>
    <property type="match status" value="1"/>
</dbReference>
<dbReference type="PROSITE" id="PS50082">
    <property type="entry name" value="WD_REPEATS_2"/>
    <property type="match status" value="3"/>
</dbReference>
<keyword evidence="1 3" id="KW-0853">WD repeat</keyword>
<dbReference type="InterPro" id="IPR015943">
    <property type="entry name" value="WD40/YVTN_repeat-like_dom_sf"/>
</dbReference>
<dbReference type="InterPro" id="IPR036322">
    <property type="entry name" value="WD40_repeat_dom_sf"/>
</dbReference>
<proteinExistence type="predicted"/>
<dbReference type="PROSITE" id="PS50896">
    <property type="entry name" value="LISH"/>
    <property type="match status" value="1"/>
</dbReference>
<sequence>MIVKHTNQELIRLKEIAAREDKEAVFAPTTPAEIEALFGLWIDLGLCNFSSVPEDWLFSMEPGSGSDNAPPHLLTNQVKQTQYVFRTNETLLKKQNSKTKCVLVYSTYHHDTSFIDQSKKPTIIAEYNKGKCGVDQFDKMIKDLSYSPATGRWPMKILFWLLNVAAFNAWVLYQKQKKKTNMHAEQVENRAPNWFFNEYNKIEEMKRNMHRKVMGDMKSALYWCQVGQHSVRKDAIQSCQSRAAAASSPSSSAGSSPPPSKIRRMQVGVGNNNSNSGVPSRSVGQRIKEASLKDATQHLCTGNVPNYLVDLGMSDTADALVEESGCRIENAQACRLKEHILHGAWNKALEIIDKFKPSISEKQYLTIRVLLLEEKFKALIANDEILLALRLLQVEYPKHKEFRDRSVLMADSYARQNCLKNDLYLHADRSAATSNQENGCAIEDSNSNNEAVLKIVYKVLPPTLMLPPQRLEELLNQASEQQIQNCALHDHKCDSRDFPSKNTQVLNNHMAEVWCLEFSPCGKYLASGAKSHEVIIWQVVNNHSICIYRRLAITVDVTVSVAGVSWSSDSKYLAITSTEENQTGVFVYNVQDGSLIKEYKTNTNDSFSVVCFFKDNSHRFACGDQRGHFHVHDLNRPNEPTRQFEGFRIRCIYSKKDGKTVLAADTHNRIRSYEFDSQHETTLIQELSQIMYFTVDHSEEHCLVTTKTEGIRLWCLKTKSLIRSFFGSMHSEFVITSSFGGCKDNFVASGSEDENVVIWNVDKSEPVRYLKGHTGTVNAVCWNPTQHGMLASGSDDGTIRIWASST</sequence>
<dbReference type="InterPro" id="IPR006594">
    <property type="entry name" value="LisH"/>
</dbReference>
<dbReference type="GO" id="GO:0043161">
    <property type="term" value="P:proteasome-mediated ubiquitin-dependent protein catabolic process"/>
    <property type="evidence" value="ECO:0007669"/>
    <property type="project" value="TreeGrafter"/>
</dbReference>
<name>A0A915DBW7_9BILA</name>
<dbReference type="GO" id="GO:0034657">
    <property type="term" value="C:GID complex"/>
    <property type="evidence" value="ECO:0007669"/>
    <property type="project" value="TreeGrafter"/>
</dbReference>
<dbReference type="Proteomes" id="UP000887574">
    <property type="component" value="Unplaced"/>
</dbReference>
<evidence type="ECO:0000256" key="3">
    <source>
        <dbReference type="PROSITE-ProRule" id="PRU00221"/>
    </source>
</evidence>
<dbReference type="Pfam" id="PF00400">
    <property type="entry name" value="WD40"/>
    <property type="match status" value="2"/>
</dbReference>
<feature type="region of interest" description="Disordered" evidence="4">
    <location>
        <begin position="240"/>
        <end position="283"/>
    </location>
</feature>
<dbReference type="InterPro" id="IPR019775">
    <property type="entry name" value="WD40_repeat_CS"/>
</dbReference>
<dbReference type="SMART" id="SM00320">
    <property type="entry name" value="WD40"/>
    <property type="match status" value="5"/>
</dbReference>
<keyword evidence="6" id="KW-1185">Reference proteome</keyword>
<feature type="compositionally biased region" description="Low complexity" evidence="4">
    <location>
        <begin position="267"/>
        <end position="283"/>
    </location>
</feature>
<evidence type="ECO:0000313" key="7">
    <source>
        <dbReference type="WBParaSite" id="jg17797"/>
    </source>
</evidence>
<evidence type="ECO:0000256" key="2">
    <source>
        <dbReference type="ARBA" id="ARBA00022737"/>
    </source>
</evidence>
<feature type="repeat" description="WD" evidence="3">
    <location>
        <begin position="506"/>
        <end position="539"/>
    </location>
</feature>
<dbReference type="SUPFAM" id="SSF50978">
    <property type="entry name" value="WD40 repeat-like"/>
    <property type="match status" value="1"/>
</dbReference>
<dbReference type="InterPro" id="IPR051350">
    <property type="entry name" value="WD_repeat-ST_regulator"/>
</dbReference>
<evidence type="ECO:0000259" key="5">
    <source>
        <dbReference type="Pfam" id="PF13843"/>
    </source>
</evidence>
<dbReference type="WBParaSite" id="jg17797">
    <property type="protein sequence ID" value="jg17797"/>
    <property type="gene ID" value="jg17797"/>
</dbReference>
<dbReference type="Pfam" id="PF13843">
    <property type="entry name" value="DDE_Tnp_1_7"/>
    <property type="match status" value="1"/>
</dbReference>
<reference evidence="7" key="1">
    <citation type="submission" date="2022-11" db="UniProtKB">
        <authorList>
            <consortium name="WormBaseParasite"/>
        </authorList>
    </citation>
    <scope>IDENTIFICATION</scope>
</reference>
<keyword evidence="2" id="KW-0677">Repeat</keyword>
<feature type="repeat" description="WD" evidence="3">
    <location>
        <begin position="770"/>
        <end position="806"/>
    </location>
</feature>
<dbReference type="InterPro" id="IPR029526">
    <property type="entry name" value="PGBD"/>
</dbReference>